<evidence type="ECO:0000313" key="2">
    <source>
        <dbReference type="EMBL" id="MCU6797387.1"/>
    </source>
</evidence>
<accession>A0ABT2URW3</accession>
<evidence type="ECO:0008006" key="4">
    <source>
        <dbReference type="Google" id="ProtNLM"/>
    </source>
</evidence>
<comment type="caution">
    <text evidence="2">The sequence shown here is derived from an EMBL/GenBank/DDBJ whole genome shotgun (WGS) entry which is preliminary data.</text>
</comment>
<proteinExistence type="predicted"/>
<organism evidence="2 3">
    <name type="scientific">Paenibacillus baimaensis</name>
    <dbReference type="NCBI Taxonomy" id="2982185"/>
    <lineage>
        <taxon>Bacteria</taxon>
        <taxon>Bacillati</taxon>
        <taxon>Bacillota</taxon>
        <taxon>Bacilli</taxon>
        <taxon>Bacillales</taxon>
        <taxon>Paenibacillaceae</taxon>
        <taxon>Paenibacillus</taxon>
    </lineage>
</organism>
<sequence>MVDKKTGRHRDVNMKQDAQKQAERAYIYDPTKPPERQRLLAHFLQVQQ</sequence>
<reference evidence="2 3" key="1">
    <citation type="submission" date="2022-09" db="EMBL/GenBank/DDBJ databases">
        <authorList>
            <person name="Han X.L."/>
            <person name="Wang Q."/>
            <person name="Lu T."/>
        </authorList>
    </citation>
    <scope>NUCLEOTIDE SEQUENCE [LARGE SCALE GENOMIC DNA]</scope>
    <source>
        <strain evidence="2 3">WQ 127069</strain>
    </source>
</reference>
<feature type="compositionally biased region" description="Basic and acidic residues" evidence="1">
    <location>
        <begin position="1"/>
        <end position="23"/>
    </location>
</feature>
<feature type="region of interest" description="Disordered" evidence="1">
    <location>
        <begin position="1"/>
        <end position="25"/>
    </location>
</feature>
<dbReference type="Proteomes" id="UP001652445">
    <property type="component" value="Unassembled WGS sequence"/>
</dbReference>
<keyword evidence="3" id="KW-1185">Reference proteome</keyword>
<evidence type="ECO:0000313" key="3">
    <source>
        <dbReference type="Proteomes" id="UP001652445"/>
    </source>
</evidence>
<name>A0ABT2URW3_9BACL</name>
<dbReference type="EMBL" id="JAOQIO010000116">
    <property type="protein sequence ID" value="MCU6797387.1"/>
    <property type="molecule type" value="Genomic_DNA"/>
</dbReference>
<gene>
    <name evidence="2" type="ORF">OB236_35190</name>
</gene>
<evidence type="ECO:0000256" key="1">
    <source>
        <dbReference type="SAM" id="MobiDB-lite"/>
    </source>
</evidence>
<protein>
    <recommendedName>
        <fullName evidence="4">YfhE family protein</fullName>
    </recommendedName>
</protein>